<evidence type="ECO:0000256" key="4">
    <source>
        <dbReference type="ARBA" id="ARBA00010951"/>
    </source>
</evidence>
<evidence type="ECO:0000256" key="6">
    <source>
        <dbReference type="ARBA" id="ARBA00016340"/>
    </source>
</evidence>
<dbReference type="AlphaFoldDB" id="A0A3G6J6V8"/>
<keyword evidence="7 15" id="KW-0808">Transferase</keyword>
<feature type="domain" description="Galactose-1-phosphate uridyl transferase N-terminal" evidence="16">
    <location>
        <begin position="38"/>
        <end position="202"/>
    </location>
</feature>
<evidence type="ECO:0000256" key="10">
    <source>
        <dbReference type="ARBA" id="ARBA00022833"/>
    </source>
</evidence>
<dbReference type="InterPro" id="IPR019779">
    <property type="entry name" value="GalP_UDPtransf1_His-AS"/>
</dbReference>
<dbReference type="GO" id="GO:0008108">
    <property type="term" value="F:UDP-glucose:hexose-1-phosphate uridylyltransferase activity"/>
    <property type="evidence" value="ECO:0007669"/>
    <property type="project" value="UniProtKB-UniRule"/>
</dbReference>
<name>A0A3G6J6V8_9CORY</name>
<evidence type="ECO:0000256" key="8">
    <source>
        <dbReference type="ARBA" id="ARBA00022695"/>
    </source>
</evidence>
<sequence>MTMADGRELLYFDDSEPYVSGEQTRTLVDPRELPEAATVSEMRRDPLTGDWTTMAAHRMNRTFMPPANANPLAPSTAGQLPTEIPADDYNVVVFENRFPSFSLHMDPAAVSEHTVDGAAVFPRLPARGRCEVVCFTPDVSASFKDLSVSRIRTVIEAWAHRTAALQAIDGIEQVFPFENRGEEIGVTLQHPHGQIYAYPFVPPRTKAIVAQAKQYRAEHGEDLFAAVLAAECESARRVLHDGEYFVAFVPAAAKWPIEFMIMPKRDVKDFTELTDPEKDELAAMYKDMLQRLDRFFDGVEKTPYIAAWNQAPTGEDRQYVRFHLQVYSLMRQAGRMKFLAGSESAMGAWINDTTPEHIADRFRQLA</sequence>
<evidence type="ECO:0000256" key="15">
    <source>
        <dbReference type="RuleBase" id="RU000506"/>
    </source>
</evidence>
<protein>
    <recommendedName>
        <fullName evidence="6 13">Galactose-1-phosphate uridylyltransferase</fullName>
        <ecNumber evidence="5 13">2.7.7.12</ecNumber>
    </recommendedName>
</protein>
<dbReference type="PANTHER" id="PTHR11943:SF1">
    <property type="entry name" value="GALACTOSE-1-PHOSPHATE URIDYLYLTRANSFERASE"/>
    <property type="match status" value="1"/>
</dbReference>
<evidence type="ECO:0000256" key="3">
    <source>
        <dbReference type="ARBA" id="ARBA00004947"/>
    </source>
</evidence>
<evidence type="ECO:0000256" key="14">
    <source>
        <dbReference type="PIRSR" id="PIRSR000808-1"/>
    </source>
</evidence>
<keyword evidence="9 15" id="KW-0479">Metal-binding</keyword>
<dbReference type="SUPFAM" id="SSF54197">
    <property type="entry name" value="HIT-like"/>
    <property type="match status" value="2"/>
</dbReference>
<evidence type="ECO:0000259" key="16">
    <source>
        <dbReference type="Pfam" id="PF01087"/>
    </source>
</evidence>
<comment type="catalytic activity">
    <reaction evidence="1 15">
        <text>alpha-D-galactose 1-phosphate + UDP-alpha-D-glucose = alpha-D-glucose 1-phosphate + UDP-alpha-D-galactose</text>
        <dbReference type="Rhea" id="RHEA:13989"/>
        <dbReference type="ChEBI" id="CHEBI:58336"/>
        <dbReference type="ChEBI" id="CHEBI:58601"/>
        <dbReference type="ChEBI" id="CHEBI:58885"/>
        <dbReference type="ChEBI" id="CHEBI:66914"/>
        <dbReference type="EC" id="2.7.7.12"/>
    </reaction>
</comment>
<keyword evidence="12 15" id="KW-0119">Carbohydrate metabolism</keyword>
<evidence type="ECO:0000256" key="7">
    <source>
        <dbReference type="ARBA" id="ARBA00022679"/>
    </source>
</evidence>
<dbReference type="Pfam" id="PF02744">
    <property type="entry name" value="GalP_UDP_tr_C"/>
    <property type="match status" value="1"/>
</dbReference>
<evidence type="ECO:0000313" key="18">
    <source>
        <dbReference type="EMBL" id="AZA13807.1"/>
    </source>
</evidence>
<evidence type="ECO:0000313" key="19">
    <source>
        <dbReference type="Proteomes" id="UP000269019"/>
    </source>
</evidence>
<dbReference type="PIRSF" id="PIRSF000808">
    <property type="entry name" value="GalT"/>
    <property type="match status" value="1"/>
</dbReference>
<accession>A0A3G6J6V8</accession>
<keyword evidence="11 15" id="KW-0299">Galactose metabolism</keyword>
<keyword evidence="10" id="KW-0862">Zinc</keyword>
<comment type="cofactor">
    <cofactor evidence="2">
        <name>Zn(2+)</name>
        <dbReference type="ChEBI" id="CHEBI:29105"/>
    </cofactor>
</comment>
<feature type="domain" description="Galactose-1-phosphate uridyl transferase C-terminal" evidence="17">
    <location>
        <begin position="211"/>
        <end position="365"/>
    </location>
</feature>
<dbReference type="Proteomes" id="UP000269019">
    <property type="component" value="Chromosome"/>
</dbReference>
<feature type="active site" description="Tele-UMP-histidine intermediate" evidence="14">
    <location>
        <position position="192"/>
    </location>
</feature>
<dbReference type="InterPro" id="IPR005850">
    <property type="entry name" value="GalP_Utransf_C"/>
</dbReference>
<comment type="similarity">
    <text evidence="4 15">Belongs to the galactose-1-phosphate uridylyltransferase type 1 family.</text>
</comment>
<dbReference type="Pfam" id="PF01087">
    <property type="entry name" value="GalP_UDP_transf"/>
    <property type="match status" value="1"/>
</dbReference>
<dbReference type="UniPathway" id="UPA00214"/>
<dbReference type="KEGG" id="ccho:CCHOA_07075"/>
<evidence type="ECO:0000256" key="9">
    <source>
        <dbReference type="ARBA" id="ARBA00022723"/>
    </source>
</evidence>
<dbReference type="InterPro" id="IPR036265">
    <property type="entry name" value="HIT-like_sf"/>
</dbReference>
<gene>
    <name evidence="18" type="primary">galT</name>
    <name evidence="18" type="ORF">CCHOA_07075</name>
</gene>
<dbReference type="GO" id="GO:0033499">
    <property type="term" value="P:galactose catabolic process via UDP-galactose, Leloir pathway"/>
    <property type="evidence" value="ECO:0007669"/>
    <property type="project" value="TreeGrafter"/>
</dbReference>
<organism evidence="18 19">
    <name type="scientific">Corynebacterium choanae</name>
    <dbReference type="NCBI Taxonomy" id="1862358"/>
    <lineage>
        <taxon>Bacteria</taxon>
        <taxon>Bacillati</taxon>
        <taxon>Actinomycetota</taxon>
        <taxon>Actinomycetes</taxon>
        <taxon>Mycobacteriales</taxon>
        <taxon>Corynebacteriaceae</taxon>
        <taxon>Corynebacterium</taxon>
    </lineage>
</organism>
<evidence type="ECO:0000256" key="11">
    <source>
        <dbReference type="ARBA" id="ARBA00023144"/>
    </source>
</evidence>
<evidence type="ECO:0000256" key="12">
    <source>
        <dbReference type="ARBA" id="ARBA00023277"/>
    </source>
</evidence>
<dbReference type="InterPro" id="IPR001937">
    <property type="entry name" value="GalP_UDPtransf1"/>
</dbReference>
<dbReference type="InterPro" id="IPR005849">
    <property type="entry name" value="GalP_Utransf_N"/>
</dbReference>
<keyword evidence="8 15" id="KW-0548">Nucleotidyltransferase</keyword>
<dbReference type="PANTHER" id="PTHR11943">
    <property type="entry name" value="GALACTOSE-1-PHOSPHATE URIDYLYLTRANSFERASE"/>
    <property type="match status" value="1"/>
</dbReference>
<reference evidence="18 19" key="1">
    <citation type="submission" date="2018-11" db="EMBL/GenBank/DDBJ databases">
        <authorList>
            <person name="Kleinhagauer T."/>
            <person name="Glaeser S.P."/>
            <person name="Spergser J."/>
            <person name="Ruckert C."/>
            <person name="Kaempfer P."/>
            <person name="Busse H.-J."/>
        </authorList>
    </citation>
    <scope>NUCLEOTIDE SEQUENCE [LARGE SCALE GENOMIC DNA]</scope>
    <source>
        <strain evidence="18 19">200CH</strain>
    </source>
</reference>
<dbReference type="EC" id="2.7.7.12" evidence="5 13"/>
<evidence type="ECO:0000256" key="1">
    <source>
        <dbReference type="ARBA" id="ARBA00001107"/>
    </source>
</evidence>
<dbReference type="Gene3D" id="3.30.428.10">
    <property type="entry name" value="HIT-like"/>
    <property type="match status" value="2"/>
</dbReference>
<evidence type="ECO:0000259" key="17">
    <source>
        <dbReference type="Pfam" id="PF02744"/>
    </source>
</evidence>
<dbReference type="PROSITE" id="PS00117">
    <property type="entry name" value="GAL_P_UDP_TRANSF_I"/>
    <property type="match status" value="1"/>
</dbReference>
<evidence type="ECO:0000256" key="2">
    <source>
        <dbReference type="ARBA" id="ARBA00001947"/>
    </source>
</evidence>
<dbReference type="NCBIfam" id="TIGR00209">
    <property type="entry name" value="galT_1"/>
    <property type="match status" value="1"/>
</dbReference>
<dbReference type="GO" id="GO:0005737">
    <property type="term" value="C:cytoplasm"/>
    <property type="evidence" value="ECO:0007669"/>
    <property type="project" value="TreeGrafter"/>
</dbReference>
<dbReference type="GO" id="GO:0008270">
    <property type="term" value="F:zinc ion binding"/>
    <property type="evidence" value="ECO:0007669"/>
    <property type="project" value="InterPro"/>
</dbReference>
<comment type="pathway">
    <text evidence="3 15">Carbohydrate metabolism; galactose metabolism.</text>
</comment>
<dbReference type="EMBL" id="CP033896">
    <property type="protein sequence ID" value="AZA13807.1"/>
    <property type="molecule type" value="Genomic_DNA"/>
</dbReference>
<proteinExistence type="inferred from homology"/>
<evidence type="ECO:0000256" key="5">
    <source>
        <dbReference type="ARBA" id="ARBA00012384"/>
    </source>
</evidence>
<keyword evidence="19" id="KW-1185">Reference proteome</keyword>
<evidence type="ECO:0000256" key="13">
    <source>
        <dbReference type="NCBIfam" id="TIGR00209"/>
    </source>
</evidence>